<evidence type="ECO:0000313" key="2">
    <source>
        <dbReference type="Proteomes" id="UP001291623"/>
    </source>
</evidence>
<proteinExistence type="predicted"/>
<comment type="caution">
    <text evidence="1">The sequence shown here is derived from an EMBL/GenBank/DDBJ whole genome shotgun (WGS) entry which is preliminary data.</text>
</comment>
<evidence type="ECO:0000313" key="1">
    <source>
        <dbReference type="EMBL" id="KAK4341053.1"/>
    </source>
</evidence>
<dbReference type="Proteomes" id="UP001291623">
    <property type="component" value="Unassembled WGS sequence"/>
</dbReference>
<dbReference type="EMBL" id="JAVYJV010000022">
    <property type="protein sequence ID" value="KAK4341053.1"/>
    <property type="molecule type" value="Genomic_DNA"/>
</dbReference>
<dbReference type="AlphaFoldDB" id="A0AAE1QWV4"/>
<name>A0AAE1QWV4_9SOLA</name>
<gene>
    <name evidence="1" type="ORF">RND71_039554</name>
</gene>
<accession>A0AAE1QWV4</accession>
<organism evidence="1 2">
    <name type="scientific">Anisodus tanguticus</name>
    <dbReference type="NCBI Taxonomy" id="243964"/>
    <lineage>
        <taxon>Eukaryota</taxon>
        <taxon>Viridiplantae</taxon>
        <taxon>Streptophyta</taxon>
        <taxon>Embryophyta</taxon>
        <taxon>Tracheophyta</taxon>
        <taxon>Spermatophyta</taxon>
        <taxon>Magnoliopsida</taxon>
        <taxon>eudicotyledons</taxon>
        <taxon>Gunneridae</taxon>
        <taxon>Pentapetalae</taxon>
        <taxon>asterids</taxon>
        <taxon>lamiids</taxon>
        <taxon>Solanales</taxon>
        <taxon>Solanaceae</taxon>
        <taxon>Solanoideae</taxon>
        <taxon>Hyoscyameae</taxon>
        <taxon>Anisodus</taxon>
    </lineage>
</organism>
<keyword evidence="2" id="KW-1185">Reference proteome</keyword>
<reference evidence="1" key="1">
    <citation type="submission" date="2023-12" db="EMBL/GenBank/DDBJ databases">
        <title>Genome assembly of Anisodus tanguticus.</title>
        <authorList>
            <person name="Wang Y.-J."/>
        </authorList>
    </citation>
    <scope>NUCLEOTIDE SEQUENCE</scope>
    <source>
        <strain evidence="1">KB-2021</strain>
        <tissue evidence="1">Leaf</tissue>
    </source>
</reference>
<protein>
    <submittedName>
        <fullName evidence="1">Uncharacterized protein</fullName>
    </submittedName>
</protein>
<sequence>MFAVVCCRNISFKVICRENIQLVSRKKNREDESTRMAIPRVTMASIESLSIPLVHEVVFLADYRCTKCQQRVVEVMSKMNGEMKSILISVLEKKVTLTCEYSKQEASICRNPFNTFARFFFSFCT</sequence>